<accession>A0AA88DEV7</accession>
<keyword evidence="1" id="KW-0812">Transmembrane</keyword>
<protein>
    <submittedName>
        <fullName evidence="2">Uncharacterized protein</fullName>
    </submittedName>
</protein>
<proteinExistence type="predicted"/>
<comment type="caution">
    <text evidence="2">The sequence shown here is derived from an EMBL/GenBank/DDBJ whole genome shotgun (WGS) entry which is preliminary data.</text>
</comment>
<organism evidence="2 3">
    <name type="scientific">Ficus carica</name>
    <name type="common">Common fig</name>
    <dbReference type="NCBI Taxonomy" id="3494"/>
    <lineage>
        <taxon>Eukaryota</taxon>
        <taxon>Viridiplantae</taxon>
        <taxon>Streptophyta</taxon>
        <taxon>Embryophyta</taxon>
        <taxon>Tracheophyta</taxon>
        <taxon>Spermatophyta</taxon>
        <taxon>Magnoliopsida</taxon>
        <taxon>eudicotyledons</taxon>
        <taxon>Gunneridae</taxon>
        <taxon>Pentapetalae</taxon>
        <taxon>rosids</taxon>
        <taxon>fabids</taxon>
        <taxon>Rosales</taxon>
        <taxon>Moraceae</taxon>
        <taxon>Ficeae</taxon>
        <taxon>Ficus</taxon>
    </lineage>
</organism>
<evidence type="ECO:0000313" key="2">
    <source>
        <dbReference type="EMBL" id="GMN53681.1"/>
    </source>
</evidence>
<evidence type="ECO:0000313" key="3">
    <source>
        <dbReference type="Proteomes" id="UP001187192"/>
    </source>
</evidence>
<keyword evidence="3" id="KW-1185">Reference proteome</keyword>
<reference evidence="2" key="1">
    <citation type="submission" date="2023-07" db="EMBL/GenBank/DDBJ databases">
        <title>draft genome sequence of fig (Ficus carica).</title>
        <authorList>
            <person name="Takahashi T."/>
            <person name="Nishimura K."/>
        </authorList>
    </citation>
    <scope>NUCLEOTIDE SEQUENCE</scope>
</reference>
<sequence length="103" mass="12045">MYDPLRDPDSLELVIDLLVAFVDHCLFLLRRSRTKVTMTLRSDLTGVDETHDRYDWLHDLDSLELVVDLLAAFVDRRLLLLRHSWTGTMAMLISVVYPNKPYI</sequence>
<dbReference type="EMBL" id="BTGU01000047">
    <property type="protein sequence ID" value="GMN53681.1"/>
    <property type="molecule type" value="Genomic_DNA"/>
</dbReference>
<name>A0AA88DEV7_FICCA</name>
<feature type="transmembrane region" description="Helical" evidence="1">
    <location>
        <begin position="12"/>
        <end position="29"/>
    </location>
</feature>
<dbReference type="AlphaFoldDB" id="A0AA88DEV7"/>
<keyword evidence="1" id="KW-0472">Membrane</keyword>
<keyword evidence="1" id="KW-1133">Transmembrane helix</keyword>
<evidence type="ECO:0000256" key="1">
    <source>
        <dbReference type="SAM" id="Phobius"/>
    </source>
</evidence>
<gene>
    <name evidence="2" type="ORF">TIFTF001_022813</name>
</gene>
<dbReference type="Proteomes" id="UP001187192">
    <property type="component" value="Unassembled WGS sequence"/>
</dbReference>